<keyword evidence="4" id="KW-1185">Reference proteome</keyword>
<sequence>MYIAVTQKGSSGGHPYPFFLPPSSVVAEREREILALSLYCCIVLCRTEREPEIIRFQAQFSELQPLVDMKGMKGLRFINKKLKSLRPSLVVTTLKTSLEGRVLQLNASDGGALPDDPFLKTPSSCNALPMCEQEVFKKSKDPPPCNPHPLCEEELSKTPKNPSSTDFETVDISELVRDLEEEEEMISPPYIDKENIRPTPNLPPTPPEKKPRKNRTEHQHTKRLTHGPLSEIDVESWARPPNPFAGNNLFDPDLLAAFEKAVMDHICTYNANLPLETEKVPYDPLSEFEEKCPPGGRDSVVLYTTSIRGIRKTFEDCRRVRHVLSTLKVAFDERDISMHLEFREQMRALLVGTVGDGVVVVPPRVFARGRYLGGAEEFLALHEGGRLLGLLEGMPKGRLSSEGPCEGCGGVRFVLCLECRGSHKLLKSSSLSHEEEQRPQEEEGVVVDAIVCCPHCNENGLILCPICC</sequence>
<evidence type="ECO:0000256" key="1">
    <source>
        <dbReference type="SAM" id="MobiDB-lite"/>
    </source>
</evidence>
<reference evidence="4" key="1">
    <citation type="journal article" date="2013" name="Science">
        <title>The Amborella genome and the evolution of flowering plants.</title>
        <authorList>
            <consortium name="Amborella Genome Project"/>
        </authorList>
    </citation>
    <scope>NUCLEOTIDE SEQUENCE [LARGE SCALE GENOMIC DNA]</scope>
</reference>
<dbReference type="eggNOG" id="KOG2824">
    <property type="taxonomic scope" value="Eukaryota"/>
</dbReference>
<dbReference type="OrthoDB" id="423313at2759"/>
<dbReference type="HOGENOM" id="CLU_029893_2_1_1"/>
<feature type="compositionally biased region" description="Polar residues" evidence="1">
    <location>
        <begin position="158"/>
        <end position="167"/>
    </location>
</feature>
<dbReference type="Gene3D" id="3.40.30.10">
    <property type="entry name" value="Glutaredoxin"/>
    <property type="match status" value="1"/>
</dbReference>
<feature type="region of interest" description="Disordered" evidence="1">
    <location>
        <begin position="139"/>
        <end position="167"/>
    </location>
</feature>
<protein>
    <recommendedName>
        <fullName evidence="2">Glutaredoxin domain-containing protein</fullName>
    </recommendedName>
</protein>
<feature type="domain" description="Glutaredoxin" evidence="2">
    <location>
        <begin position="300"/>
        <end position="370"/>
    </location>
</feature>
<dbReference type="PANTHER" id="PTHR45669:SF14">
    <property type="entry name" value="EMB|CAB81925.1-RELATED"/>
    <property type="match status" value="1"/>
</dbReference>
<proteinExistence type="predicted"/>
<organism evidence="3 4">
    <name type="scientific">Amborella trichopoda</name>
    <dbReference type="NCBI Taxonomy" id="13333"/>
    <lineage>
        <taxon>Eukaryota</taxon>
        <taxon>Viridiplantae</taxon>
        <taxon>Streptophyta</taxon>
        <taxon>Embryophyta</taxon>
        <taxon>Tracheophyta</taxon>
        <taxon>Spermatophyta</taxon>
        <taxon>Magnoliopsida</taxon>
        <taxon>Amborellales</taxon>
        <taxon>Amborellaceae</taxon>
        <taxon>Amborella</taxon>
    </lineage>
</organism>
<dbReference type="PROSITE" id="PS51354">
    <property type="entry name" value="GLUTAREDOXIN_2"/>
    <property type="match status" value="1"/>
</dbReference>
<dbReference type="SUPFAM" id="SSF52833">
    <property type="entry name" value="Thioredoxin-like"/>
    <property type="match status" value="1"/>
</dbReference>
<dbReference type="InterPro" id="IPR002109">
    <property type="entry name" value="Glutaredoxin"/>
</dbReference>
<dbReference type="Pfam" id="PF23733">
    <property type="entry name" value="GRXCR1-2_C"/>
    <property type="match status" value="1"/>
</dbReference>
<dbReference type="InterPro" id="IPR036249">
    <property type="entry name" value="Thioredoxin-like_sf"/>
</dbReference>
<evidence type="ECO:0000313" key="3">
    <source>
        <dbReference type="EMBL" id="ERM93674.1"/>
    </source>
</evidence>
<name>W1NE92_AMBTC</name>
<evidence type="ECO:0000259" key="2">
    <source>
        <dbReference type="Pfam" id="PF00462"/>
    </source>
</evidence>
<gene>
    <name evidence="3" type="ORF">AMTR_s00004p00169780</name>
</gene>
<dbReference type="STRING" id="13333.W1NE92"/>
<dbReference type="EMBL" id="KI397628">
    <property type="protein sequence ID" value="ERM93674.1"/>
    <property type="molecule type" value="Genomic_DNA"/>
</dbReference>
<dbReference type="Gramene" id="ERM93674">
    <property type="protein sequence ID" value="ERM93674"/>
    <property type="gene ID" value="AMTR_s00004p00169780"/>
</dbReference>
<feature type="region of interest" description="Disordered" evidence="1">
    <location>
        <begin position="181"/>
        <end position="223"/>
    </location>
</feature>
<dbReference type="OMA" id="LCRTERE"/>
<dbReference type="AlphaFoldDB" id="W1NE92"/>
<accession>W1NE92</accession>
<dbReference type="Pfam" id="PF00462">
    <property type="entry name" value="Glutaredoxin"/>
    <property type="match status" value="1"/>
</dbReference>
<evidence type="ECO:0000313" key="4">
    <source>
        <dbReference type="Proteomes" id="UP000017836"/>
    </source>
</evidence>
<dbReference type="Proteomes" id="UP000017836">
    <property type="component" value="Unassembled WGS sequence"/>
</dbReference>
<dbReference type="PANTHER" id="PTHR45669">
    <property type="entry name" value="GLUTAREDOXIN DOMAIN-CONTAINING CYSTEINE-RICH PROTEIN CG12206-RELATED"/>
    <property type="match status" value="1"/>
</dbReference>